<keyword evidence="3" id="KW-1185">Reference proteome</keyword>
<dbReference type="SUPFAM" id="SSF159941">
    <property type="entry name" value="MM3350-like"/>
    <property type="match status" value="1"/>
</dbReference>
<comment type="caution">
    <text evidence="2">The sequence shown here is derived from an EMBL/GenBank/DDBJ whole genome shotgun (WGS) entry which is preliminary data.</text>
</comment>
<evidence type="ECO:0000313" key="3">
    <source>
        <dbReference type="Proteomes" id="UP001500929"/>
    </source>
</evidence>
<sequence>MPNQRHHRPAGATTVTARLVQFERWYAKHLRADGAGHVGTAEITATLRQLFALSDGRLLTPSAPVLEAVVTAVDTDERLAERMPEAVDALEHYLDFAIESGTWAPSDEELDRCDAVLAAAFDLGAGLLLQLLDALDDVDDVPEPAERRALAALRPPLRSAETLYETVTGTLLDELVGAQPSGDGADLSPVHALALGRAIGVLCVAAHPVLLPGLSAAQVAQRLDTASGVSEADSVAAVPPTERMLAALATTGAIVPVTVEAGVRWEAPEGLRAALADTIVELAEEVGLLEPEEPLNPHPEGAVLRVRAVVSGSRPAVWRELRVGAEADLGEVHLALQLALDWTDELAHRFEAGGGREAVEVVAAEDELEVEFGEFLVEARDELGYRYGEGSEGTLVTVTLLGVDEAGGERLPRCVGASPEVAVAEVDELLAPLRLR</sequence>
<feature type="domain" description="Plasmid pRiA4b Orf3-like" evidence="1">
    <location>
        <begin position="304"/>
        <end position="418"/>
    </location>
</feature>
<name>A0ABN3D625_9MICO</name>
<dbReference type="Pfam" id="PF07929">
    <property type="entry name" value="PRiA4_ORF3"/>
    <property type="match status" value="1"/>
</dbReference>
<dbReference type="Gene3D" id="3.10.290.30">
    <property type="entry name" value="MM3350-like"/>
    <property type="match status" value="1"/>
</dbReference>
<protein>
    <recommendedName>
        <fullName evidence="1">Plasmid pRiA4b Orf3-like domain-containing protein</fullName>
    </recommendedName>
</protein>
<proteinExistence type="predicted"/>
<organism evidence="2 3">
    <name type="scientific">Herbiconiux moechotypicola</name>
    <dbReference type="NCBI Taxonomy" id="637393"/>
    <lineage>
        <taxon>Bacteria</taxon>
        <taxon>Bacillati</taxon>
        <taxon>Actinomycetota</taxon>
        <taxon>Actinomycetes</taxon>
        <taxon>Micrococcales</taxon>
        <taxon>Microbacteriaceae</taxon>
        <taxon>Herbiconiux</taxon>
    </lineage>
</organism>
<dbReference type="InterPro" id="IPR024047">
    <property type="entry name" value="MM3350-like_sf"/>
</dbReference>
<dbReference type="InterPro" id="IPR012912">
    <property type="entry name" value="Plasmid_pRiA4b_Orf3-like"/>
</dbReference>
<evidence type="ECO:0000259" key="1">
    <source>
        <dbReference type="Pfam" id="PF07929"/>
    </source>
</evidence>
<dbReference type="RefSeq" id="WP_259478037.1">
    <property type="nucleotide sequence ID" value="NZ_BAAAQY010000001.1"/>
</dbReference>
<dbReference type="EMBL" id="BAAAQY010000001">
    <property type="protein sequence ID" value="GAA2221616.1"/>
    <property type="molecule type" value="Genomic_DNA"/>
</dbReference>
<gene>
    <name evidence="2" type="ORF">GCM10009851_00040</name>
</gene>
<reference evidence="3" key="1">
    <citation type="journal article" date="2019" name="Int. J. Syst. Evol. Microbiol.">
        <title>The Global Catalogue of Microorganisms (GCM) 10K type strain sequencing project: providing services to taxonomists for standard genome sequencing and annotation.</title>
        <authorList>
            <consortium name="The Broad Institute Genomics Platform"/>
            <consortium name="The Broad Institute Genome Sequencing Center for Infectious Disease"/>
            <person name="Wu L."/>
            <person name="Ma J."/>
        </authorList>
    </citation>
    <scope>NUCLEOTIDE SEQUENCE [LARGE SCALE GENOMIC DNA]</scope>
    <source>
        <strain evidence="3">JCM 16117</strain>
    </source>
</reference>
<evidence type="ECO:0000313" key="2">
    <source>
        <dbReference type="EMBL" id="GAA2221616.1"/>
    </source>
</evidence>
<dbReference type="Proteomes" id="UP001500929">
    <property type="component" value="Unassembled WGS sequence"/>
</dbReference>
<accession>A0ABN3D625</accession>